<evidence type="ECO:0000256" key="1">
    <source>
        <dbReference type="SAM" id="SignalP"/>
    </source>
</evidence>
<dbReference type="AlphaFoldDB" id="A0A5C9A6W9"/>
<gene>
    <name evidence="2" type="ORF">FV139_03460</name>
</gene>
<keyword evidence="1" id="KW-0732">Signal</keyword>
<feature type="signal peptide" evidence="1">
    <location>
        <begin position="1"/>
        <end position="25"/>
    </location>
</feature>
<proteinExistence type="predicted"/>
<accession>A0A5C9A6W9</accession>
<dbReference type="PROSITE" id="PS51257">
    <property type="entry name" value="PROKAR_LIPOPROTEIN"/>
    <property type="match status" value="1"/>
</dbReference>
<keyword evidence="3" id="KW-1185">Reference proteome</keyword>
<dbReference type="EMBL" id="VRZA01000001">
    <property type="protein sequence ID" value="TXS96548.1"/>
    <property type="molecule type" value="Genomic_DNA"/>
</dbReference>
<evidence type="ECO:0000313" key="3">
    <source>
        <dbReference type="Proteomes" id="UP000321039"/>
    </source>
</evidence>
<evidence type="ECO:0000313" key="2">
    <source>
        <dbReference type="EMBL" id="TXS96548.1"/>
    </source>
</evidence>
<name>A0A5C9A6W9_9GAMM</name>
<dbReference type="RefSeq" id="WP_148066820.1">
    <property type="nucleotide sequence ID" value="NZ_VRZA01000001.1"/>
</dbReference>
<sequence length="186" mass="19608">MQFSDYRWHALVVSMLLLMSCTLSAESPTPSAAELDAMGKETVSRLLEYNPELAASLESAAGYVVIAMASTKIPGVGAGRGYGVVTDNASNSHAYIRVTQFEAGGGIGAQRYRLLVVLEKQRLVNKFIAGGWRYTGSADVGASAVEGTAGPTATGKGYQVYRLTDEGAAATVTVRAMNSMPYSPDQ</sequence>
<feature type="chain" id="PRO_5022857073" evidence="1">
    <location>
        <begin position="26"/>
        <end position="186"/>
    </location>
</feature>
<dbReference type="Proteomes" id="UP000321039">
    <property type="component" value="Unassembled WGS sequence"/>
</dbReference>
<reference evidence="2 3" key="1">
    <citation type="submission" date="2019-08" db="EMBL/GenBank/DDBJ databases">
        <title>Parahaliea maris sp. nov., isolated from the surface seawater.</title>
        <authorList>
            <person name="Liu Y."/>
        </authorList>
    </citation>
    <scope>NUCLEOTIDE SEQUENCE [LARGE SCALE GENOMIC DNA]</scope>
    <source>
        <strain evidence="2 3">HSLHS9</strain>
    </source>
</reference>
<organism evidence="2 3">
    <name type="scientific">Parahaliea maris</name>
    <dbReference type="NCBI Taxonomy" id="2716870"/>
    <lineage>
        <taxon>Bacteria</taxon>
        <taxon>Pseudomonadati</taxon>
        <taxon>Pseudomonadota</taxon>
        <taxon>Gammaproteobacteria</taxon>
        <taxon>Cellvibrionales</taxon>
        <taxon>Halieaceae</taxon>
        <taxon>Parahaliea</taxon>
    </lineage>
</organism>
<protein>
    <submittedName>
        <fullName evidence="2">Uncharacterized protein</fullName>
    </submittedName>
</protein>
<comment type="caution">
    <text evidence="2">The sequence shown here is derived from an EMBL/GenBank/DDBJ whole genome shotgun (WGS) entry which is preliminary data.</text>
</comment>